<gene>
    <name evidence="1" type="ORF">RPERSI_LOCUS31543</name>
</gene>
<dbReference type="EMBL" id="CAJVQC010127542">
    <property type="protein sequence ID" value="CAG8840718.1"/>
    <property type="molecule type" value="Genomic_DNA"/>
</dbReference>
<protein>
    <submittedName>
        <fullName evidence="1">23884_t:CDS:1</fullName>
    </submittedName>
</protein>
<dbReference type="Proteomes" id="UP000789920">
    <property type="component" value="Unassembled WGS sequence"/>
</dbReference>
<organism evidence="1 2">
    <name type="scientific">Racocetra persica</name>
    <dbReference type="NCBI Taxonomy" id="160502"/>
    <lineage>
        <taxon>Eukaryota</taxon>
        <taxon>Fungi</taxon>
        <taxon>Fungi incertae sedis</taxon>
        <taxon>Mucoromycota</taxon>
        <taxon>Glomeromycotina</taxon>
        <taxon>Glomeromycetes</taxon>
        <taxon>Diversisporales</taxon>
        <taxon>Gigasporaceae</taxon>
        <taxon>Racocetra</taxon>
    </lineage>
</organism>
<evidence type="ECO:0000313" key="2">
    <source>
        <dbReference type="Proteomes" id="UP000789920"/>
    </source>
</evidence>
<sequence>EEDLRDRRNINKIPPELNTHYCLINSENRWNRIMRNWNKHHNTTATVEIILMLGKEKSFRKKAMENVLFYFVKDLEADSNPVENNIINKKIVNLQKQKPNSYGYALIQTDGKLAKKIVRRTPNSIAES</sequence>
<keyword evidence="2" id="KW-1185">Reference proteome</keyword>
<proteinExistence type="predicted"/>
<accession>A0ACA9SK09</accession>
<feature type="non-terminal residue" evidence="1">
    <location>
        <position position="1"/>
    </location>
</feature>
<reference evidence="1" key="1">
    <citation type="submission" date="2021-06" db="EMBL/GenBank/DDBJ databases">
        <authorList>
            <person name="Kallberg Y."/>
            <person name="Tangrot J."/>
            <person name="Rosling A."/>
        </authorList>
    </citation>
    <scope>NUCLEOTIDE SEQUENCE</scope>
    <source>
        <strain evidence="1">MA461A</strain>
    </source>
</reference>
<comment type="caution">
    <text evidence="1">The sequence shown here is derived from an EMBL/GenBank/DDBJ whole genome shotgun (WGS) entry which is preliminary data.</text>
</comment>
<evidence type="ECO:0000313" key="1">
    <source>
        <dbReference type="EMBL" id="CAG8840718.1"/>
    </source>
</evidence>
<name>A0ACA9SK09_9GLOM</name>